<feature type="transmembrane region" description="Helical" evidence="6">
    <location>
        <begin position="190"/>
        <end position="209"/>
    </location>
</feature>
<gene>
    <name evidence="7" type="ORF">BKA55DRAFT_514507</name>
</gene>
<dbReference type="GO" id="GO:0030026">
    <property type="term" value="P:intracellular manganese ion homeostasis"/>
    <property type="evidence" value="ECO:0007669"/>
    <property type="project" value="InterPro"/>
</dbReference>
<evidence type="ECO:0000256" key="4">
    <source>
        <dbReference type="ARBA" id="ARBA00022989"/>
    </source>
</evidence>
<dbReference type="Proteomes" id="UP000720189">
    <property type="component" value="Unassembled WGS sequence"/>
</dbReference>
<comment type="subcellular location">
    <subcellularLocation>
        <location evidence="1">Endomembrane system</location>
        <topology evidence="1">Multi-pass membrane protein</topology>
    </subcellularLocation>
</comment>
<feature type="transmembrane region" description="Helical" evidence="6">
    <location>
        <begin position="60"/>
        <end position="83"/>
    </location>
</feature>
<protein>
    <submittedName>
        <fullName evidence="7">Ccc1 family</fullName>
    </submittedName>
</protein>
<dbReference type="AlphaFoldDB" id="A0A9P9GZR1"/>
<reference evidence="7" key="1">
    <citation type="journal article" date="2021" name="Nat. Commun.">
        <title>Genetic determinants of endophytism in the Arabidopsis root mycobiome.</title>
        <authorList>
            <person name="Mesny F."/>
            <person name="Miyauchi S."/>
            <person name="Thiergart T."/>
            <person name="Pickel B."/>
            <person name="Atanasova L."/>
            <person name="Karlsson M."/>
            <person name="Huettel B."/>
            <person name="Barry K.W."/>
            <person name="Haridas S."/>
            <person name="Chen C."/>
            <person name="Bauer D."/>
            <person name="Andreopoulos W."/>
            <person name="Pangilinan J."/>
            <person name="LaButti K."/>
            <person name="Riley R."/>
            <person name="Lipzen A."/>
            <person name="Clum A."/>
            <person name="Drula E."/>
            <person name="Henrissat B."/>
            <person name="Kohler A."/>
            <person name="Grigoriev I.V."/>
            <person name="Martin F.M."/>
            <person name="Hacquard S."/>
        </authorList>
    </citation>
    <scope>NUCLEOTIDE SEQUENCE</scope>
    <source>
        <strain evidence="7">MPI-CAGE-AT-0023</strain>
    </source>
</reference>
<dbReference type="GeneID" id="70217925"/>
<proteinExistence type="inferred from homology"/>
<sequence length="253" mass="27410">MSNSGELETSGLLDEVASERLERHTTQSGFIRDAVIGLADGLTVPFAVTAGLTSIGSTKLVILGGMAELFAGGISMGLGAYLATITDAHHFRVEEAREQRQVTGTPQLEGEILVEIFTNYGLSREEILPILQSFRQNPESWVNFMMDFELKLERPSWSRPWLSAFTMGLAYFVGGLIPMLPYFVSKHINTALTTSIAITAVMLSIFGYVKSVVTGLGYYSALYGSLETLFVGGVAAGVSYGIVWAVNEGFEIT</sequence>
<keyword evidence="8" id="KW-1185">Reference proteome</keyword>
<evidence type="ECO:0000313" key="7">
    <source>
        <dbReference type="EMBL" id="KAH7247599.1"/>
    </source>
</evidence>
<evidence type="ECO:0000313" key="8">
    <source>
        <dbReference type="Proteomes" id="UP000720189"/>
    </source>
</evidence>
<keyword evidence="5 6" id="KW-0472">Membrane</keyword>
<comment type="caution">
    <text evidence="7">The sequence shown here is derived from an EMBL/GenBank/DDBJ whole genome shotgun (WGS) entry which is preliminary data.</text>
</comment>
<keyword evidence="4 6" id="KW-1133">Transmembrane helix</keyword>
<dbReference type="InterPro" id="IPR008217">
    <property type="entry name" value="Ccc1_fam"/>
</dbReference>
<comment type="similarity">
    <text evidence="2">Belongs to the CCC1 family.</text>
</comment>
<feature type="transmembrane region" description="Helical" evidence="6">
    <location>
        <begin position="161"/>
        <end position="184"/>
    </location>
</feature>
<name>A0A9P9GZR1_FUSRE</name>
<keyword evidence="3 6" id="KW-0812">Transmembrane</keyword>
<dbReference type="Pfam" id="PF01988">
    <property type="entry name" value="VIT1"/>
    <property type="match status" value="1"/>
</dbReference>
<dbReference type="EMBL" id="JAGMUX010000010">
    <property type="protein sequence ID" value="KAH7247599.1"/>
    <property type="molecule type" value="Genomic_DNA"/>
</dbReference>
<dbReference type="GO" id="GO:0005384">
    <property type="term" value="F:manganese ion transmembrane transporter activity"/>
    <property type="evidence" value="ECO:0007669"/>
    <property type="project" value="InterPro"/>
</dbReference>
<evidence type="ECO:0000256" key="2">
    <source>
        <dbReference type="ARBA" id="ARBA00007049"/>
    </source>
</evidence>
<dbReference type="GO" id="GO:0012505">
    <property type="term" value="C:endomembrane system"/>
    <property type="evidence" value="ECO:0007669"/>
    <property type="project" value="UniProtKB-SubCell"/>
</dbReference>
<dbReference type="CDD" id="cd02435">
    <property type="entry name" value="CCC1"/>
    <property type="match status" value="1"/>
</dbReference>
<accession>A0A9P9GZR1</accession>
<evidence type="ECO:0000256" key="1">
    <source>
        <dbReference type="ARBA" id="ARBA00004127"/>
    </source>
</evidence>
<evidence type="ECO:0000256" key="3">
    <source>
        <dbReference type="ARBA" id="ARBA00022692"/>
    </source>
</evidence>
<feature type="transmembrane region" description="Helical" evidence="6">
    <location>
        <begin position="221"/>
        <end position="246"/>
    </location>
</feature>
<evidence type="ECO:0000256" key="5">
    <source>
        <dbReference type="ARBA" id="ARBA00023136"/>
    </source>
</evidence>
<dbReference type="OrthoDB" id="73465at2759"/>
<organism evidence="7 8">
    <name type="scientific">Fusarium redolens</name>
    <dbReference type="NCBI Taxonomy" id="48865"/>
    <lineage>
        <taxon>Eukaryota</taxon>
        <taxon>Fungi</taxon>
        <taxon>Dikarya</taxon>
        <taxon>Ascomycota</taxon>
        <taxon>Pezizomycotina</taxon>
        <taxon>Sordariomycetes</taxon>
        <taxon>Hypocreomycetidae</taxon>
        <taxon>Hypocreales</taxon>
        <taxon>Nectriaceae</taxon>
        <taxon>Fusarium</taxon>
        <taxon>Fusarium redolens species complex</taxon>
    </lineage>
</organism>
<evidence type="ECO:0000256" key="6">
    <source>
        <dbReference type="SAM" id="Phobius"/>
    </source>
</evidence>
<dbReference type="PANTHER" id="PTHR31851">
    <property type="entry name" value="FE(2+)/MN(2+) TRANSPORTER PCL1"/>
    <property type="match status" value="1"/>
</dbReference>
<dbReference type="RefSeq" id="XP_046048182.1">
    <property type="nucleotide sequence ID" value="XM_046187971.1"/>
</dbReference>